<accession>A0A918NMT3</accession>
<dbReference type="AlphaFoldDB" id="A0A918NMT3"/>
<evidence type="ECO:0000313" key="4">
    <source>
        <dbReference type="EMBL" id="GGX81350.1"/>
    </source>
</evidence>
<dbReference type="GO" id="GO:0043856">
    <property type="term" value="F:anti-sigma factor antagonist activity"/>
    <property type="evidence" value="ECO:0007669"/>
    <property type="project" value="InterPro"/>
</dbReference>
<proteinExistence type="inferred from homology"/>
<name>A0A918NMT3_9ACTN</name>
<dbReference type="CDD" id="cd07043">
    <property type="entry name" value="STAS_anti-anti-sigma_factors"/>
    <property type="match status" value="1"/>
</dbReference>
<evidence type="ECO:0000259" key="3">
    <source>
        <dbReference type="PROSITE" id="PS50801"/>
    </source>
</evidence>
<dbReference type="RefSeq" id="WP_229916598.1">
    <property type="nucleotide sequence ID" value="NZ_BMWD01000023.1"/>
</dbReference>
<evidence type="ECO:0000256" key="1">
    <source>
        <dbReference type="ARBA" id="ARBA00009013"/>
    </source>
</evidence>
<keyword evidence="5" id="KW-1185">Reference proteome</keyword>
<dbReference type="NCBIfam" id="TIGR00377">
    <property type="entry name" value="ant_ant_sig"/>
    <property type="match status" value="1"/>
</dbReference>
<dbReference type="Gene3D" id="3.30.750.24">
    <property type="entry name" value="STAS domain"/>
    <property type="match status" value="1"/>
</dbReference>
<dbReference type="PROSITE" id="PS50801">
    <property type="entry name" value="STAS"/>
    <property type="match status" value="1"/>
</dbReference>
<dbReference type="Pfam" id="PF01740">
    <property type="entry name" value="STAS"/>
    <property type="match status" value="1"/>
</dbReference>
<dbReference type="InterPro" id="IPR036513">
    <property type="entry name" value="STAS_dom_sf"/>
</dbReference>
<dbReference type="EMBL" id="BMWD01000023">
    <property type="protein sequence ID" value="GGX81350.1"/>
    <property type="molecule type" value="Genomic_DNA"/>
</dbReference>
<gene>
    <name evidence="4" type="ORF">GCM10010515_56220</name>
</gene>
<dbReference type="PANTHER" id="PTHR33495:SF2">
    <property type="entry name" value="ANTI-SIGMA FACTOR ANTAGONIST TM_1081-RELATED"/>
    <property type="match status" value="1"/>
</dbReference>
<comment type="caution">
    <text evidence="4">The sequence shown here is derived from an EMBL/GenBank/DDBJ whole genome shotgun (WGS) entry which is preliminary data.</text>
</comment>
<evidence type="ECO:0000256" key="2">
    <source>
        <dbReference type="RuleBase" id="RU003749"/>
    </source>
</evidence>
<comment type="similarity">
    <text evidence="1 2">Belongs to the anti-sigma-factor antagonist family.</text>
</comment>
<dbReference type="PANTHER" id="PTHR33495">
    <property type="entry name" value="ANTI-SIGMA FACTOR ANTAGONIST TM_1081-RELATED-RELATED"/>
    <property type="match status" value="1"/>
</dbReference>
<feature type="domain" description="STAS" evidence="3">
    <location>
        <begin position="14"/>
        <end position="120"/>
    </location>
</feature>
<dbReference type="InterPro" id="IPR003658">
    <property type="entry name" value="Anti-sigma_ant"/>
</dbReference>
<protein>
    <recommendedName>
        <fullName evidence="2">Anti-sigma factor antagonist</fullName>
    </recommendedName>
</protein>
<dbReference type="SUPFAM" id="SSF52091">
    <property type="entry name" value="SpoIIaa-like"/>
    <property type="match status" value="1"/>
</dbReference>
<dbReference type="Proteomes" id="UP000645555">
    <property type="component" value="Unassembled WGS sequence"/>
</dbReference>
<evidence type="ECO:0000313" key="5">
    <source>
        <dbReference type="Proteomes" id="UP000645555"/>
    </source>
</evidence>
<dbReference type="InterPro" id="IPR002645">
    <property type="entry name" value="STAS_dom"/>
</dbReference>
<reference evidence="4" key="1">
    <citation type="journal article" date="2014" name="Int. J. Syst. Evol. Microbiol.">
        <title>Complete genome sequence of Corynebacterium casei LMG S-19264T (=DSM 44701T), isolated from a smear-ripened cheese.</title>
        <authorList>
            <consortium name="US DOE Joint Genome Institute (JGI-PGF)"/>
            <person name="Walter F."/>
            <person name="Albersmeier A."/>
            <person name="Kalinowski J."/>
            <person name="Ruckert C."/>
        </authorList>
    </citation>
    <scope>NUCLEOTIDE SEQUENCE</scope>
    <source>
        <strain evidence="4">JCM 4956</strain>
    </source>
</reference>
<organism evidence="4 5">
    <name type="scientific">Streptomyces fructofermentans</name>
    <dbReference type="NCBI Taxonomy" id="152141"/>
    <lineage>
        <taxon>Bacteria</taxon>
        <taxon>Bacillati</taxon>
        <taxon>Actinomycetota</taxon>
        <taxon>Actinomycetes</taxon>
        <taxon>Kitasatosporales</taxon>
        <taxon>Streptomycetaceae</taxon>
        <taxon>Streptomyces</taxon>
    </lineage>
</organism>
<sequence>MADRNNAAEQSARLSVTQTTTADTRILLLSGEIDADTADLLRQALRIGTGPARAVLDFSAVTFMDSTGINVLVTAHHAAHAADGWIRMAAVPASVQRVVEIVGLDTIVPCYPTLPEALTD</sequence>
<reference evidence="4" key="2">
    <citation type="submission" date="2020-09" db="EMBL/GenBank/DDBJ databases">
        <authorList>
            <person name="Sun Q."/>
            <person name="Ohkuma M."/>
        </authorList>
    </citation>
    <scope>NUCLEOTIDE SEQUENCE</scope>
    <source>
        <strain evidence="4">JCM 4956</strain>
    </source>
</reference>